<feature type="domain" description="DUF5013" evidence="2">
    <location>
        <begin position="242"/>
        <end position="383"/>
    </location>
</feature>
<dbReference type="Gene3D" id="2.60.40.10">
    <property type="entry name" value="Immunoglobulins"/>
    <property type="match status" value="2"/>
</dbReference>
<feature type="domain" description="IPT/TIG" evidence="1">
    <location>
        <begin position="138"/>
        <end position="197"/>
    </location>
</feature>
<dbReference type="InterPro" id="IPR013783">
    <property type="entry name" value="Ig-like_fold"/>
</dbReference>
<dbReference type="InterPro" id="IPR002909">
    <property type="entry name" value="IPT_dom"/>
</dbReference>
<protein>
    <submittedName>
        <fullName evidence="3">DUF5013 domain-containing protein</fullName>
    </submittedName>
</protein>
<gene>
    <name evidence="3" type="ORF">H8S67_10500</name>
</gene>
<dbReference type="PROSITE" id="PS51257">
    <property type="entry name" value="PROKAR_LIPOPROTEIN"/>
    <property type="match status" value="1"/>
</dbReference>
<dbReference type="Pfam" id="PF16405">
    <property type="entry name" value="DUF5013"/>
    <property type="match status" value="1"/>
</dbReference>
<organism evidence="3 4">
    <name type="scientific">Bacteroides difficilis</name>
    <dbReference type="NCBI Taxonomy" id="2763021"/>
    <lineage>
        <taxon>Bacteria</taxon>
        <taxon>Pseudomonadati</taxon>
        <taxon>Bacteroidota</taxon>
        <taxon>Bacteroidia</taxon>
        <taxon>Bacteroidales</taxon>
        <taxon>Bacteroidaceae</taxon>
        <taxon>Bacteroides</taxon>
    </lineage>
</organism>
<dbReference type="Proteomes" id="UP000600600">
    <property type="component" value="Unassembled WGS sequence"/>
</dbReference>
<reference evidence="3 4" key="1">
    <citation type="submission" date="2020-08" db="EMBL/GenBank/DDBJ databases">
        <title>Genome public.</title>
        <authorList>
            <person name="Liu C."/>
            <person name="Sun Q."/>
        </authorList>
    </citation>
    <scope>NUCLEOTIDE SEQUENCE [LARGE SCALE GENOMIC DNA]</scope>
    <source>
        <strain evidence="3 4">M27</strain>
    </source>
</reference>
<evidence type="ECO:0000313" key="4">
    <source>
        <dbReference type="Proteomes" id="UP000600600"/>
    </source>
</evidence>
<proteinExistence type="predicted"/>
<dbReference type="Pfam" id="PF01833">
    <property type="entry name" value="TIG"/>
    <property type="match status" value="2"/>
</dbReference>
<accession>A0ABR7CBB1</accession>
<keyword evidence="4" id="KW-1185">Reference proteome</keyword>
<dbReference type="SUPFAM" id="SSF81296">
    <property type="entry name" value="E set domains"/>
    <property type="match status" value="2"/>
</dbReference>
<dbReference type="Gene3D" id="2.60.120.260">
    <property type="entry name" value="Galactose-binding domain-like"/>
    <property type="match status" value="1"/>
</dbReference>
<name>A0ABR7CBB1_9BACE</name>
<evidence type="ECO:0000259" key="1">
    <source>
        <dbReference type="Pfam" id="PF01833"/>
    </source>
</evidence>
<dbReference type="RefSeq" id="WP_186967255.1">
    <property type="nucleotide sequence ID" value="NZ_JACOOE010000004.1"/>
</dbReference>
<feature type="domain" description="IPT/TIG" evidence="1">
    <location>
        <begin position="38"/>
        <end position="109"/>
    </location>
</feature>
<comment type="caution">
    <text evidence="3">The sequence shown here is derived from an EMBL/GenBank/DDBJ whole genome shotgun (WGS) entry which is preliminary data.</text>
</comment>
<sequence length="404" mass="43605">MKHLLRNMIGIFAVTLFVLLFYACEQDPQIKKYEYPMPEVSGISPSVGFVASQVVITGTNFGDRTEPVKIFFGGVQANKVLMCKNNRIAVEVPEGAVTGDVTMQIWTNDAGVIGKYQVLPTPVHISTTSENSLGSNIAEAGETVTIKGQNFGDVKEDISVSFNGTPAVNFDLLDSETIKVEVPEGYASGSIIVTIHGYELVCGAMMNPAAKGDVTIFYLKNYKYPFKVHDFVGSQAGSGNEMGWFAIPTDWTVSDEIKCMVNKNASADDGKVGGTVKGYLGAQAGWGGTGSAKSITNGKIYQTITLPAGEYNLDISYFLGNVGDQQVYAVLAEGNTIPNPNEVDPNSNPNVKKVYKLEDYDSIGAKTVTWNFTLSEATELSLGFAVTVGDKKYFEVSEFKLTLK</sequence>
<dbReference type="CDD" id="cd00102">
    <property type="entry name" value="IPT"/>
    <property type="match status" value="1"/>
</dbReference>
<dbReference type="EMBL" id="JACOOE010000004">
    <property type="protein sequence ID" value="MBC5605097.1"/>
    <property type="molecule type" value="Genomic_DNA"/>
</dbReference>
<dbReference type="InterPro" id="IPR032181">
    <property type="entry name" value="DUF5013"/>
</dbReference>
<evidence type="ECO:0000313" key="3">
    <source>
        <dbReference type="EMBL" id="MBC5605097.1"/>
    </source>
</evidence>
<evidence type="ECO:0000259" key="2">
    <source>
        <dbReference type="Pfam" id="PF16405"/>
    </source>
</evidence>
<dbReference type="InterPro" id="IPR014756">
    <property type="entry name" value="Ig_E-set"/>
</dbReference>